<reference evidence="1 2" key="1">
    <citation type="submission" date="2014-11" db="EMBL/GenBank/DDBJ databases">
        <title>Genetic blueprint of the zoonotic pathogen Toxocara canis.</title>
        <authorList>
            <person name="Zhu X.-Q."/>
            <person name="Korhonen P.K."/>
            <person name="Cai H."/>
            <person name="Young N.D."/>
            <person name="Nejsum P."/>
            <person name="von Samson-Himmelstjerna G."/>
            <person name="Boag P.R."/>
            <person name="Tan P."/>
            <person name="Li Q."/>
            <person name="Min J."/>
            <person name="Yang Y."/>
            <person name="Wang X."/>
            <person name="Fang X."/>
            <person name="Hall R.S."/>
            <person name="Hofmann A."/>
            <person name="Sternberg P.W."/>
            <person name="Jex A.R."/>
            <person name="Gasser R.B."/>
        </authorList>
    </citation>
    <scope>NUCLEOTIDE SEQUENCE [LARGE SCALE GENOMIC DNA]</scope>
    <source>
        <strain evidence="1">PN_DK_2014</strain>
    </source>
</reference>
<keyword evidence="2" id="KW-1185">Reference proteome</keyword>
<comment type="caution">
    <text evidence="1">The sequence shown here is derived from an EMBL/GenBank/DDBJ whole genome shotgun (WGS) entry which is preliminary data.</text>
</comment>
<accession>A0A0B2VSW5</accession>
<evidence type="ECO:0000313" key="1">
    <source>
        <dbReference type="EMBL" id="KHN86636.1"/>
    </source>
</evidence>
<organism evidence="1 2">
    <name type="scientific">Toxocara canis</name>
    <name type="common">Canine roundworm</name>
    <dbReference type="NCBI Taxonomy" id="6265"/>
    <lineage>
        <taxon>Eukaryota</taxon>
        <taxon>Metazoa</taxon>
        <taxon>Ecdysozoa</taxon>
        <taxon>Nematoda</taxon>
        <taxon>Chromadorea</taxon>
        <taxon>Rhabditida</taxon>
        <taxon>Spirurina</taxon>
        <taxon>Ascaridomorpha</taxon>
        <taxon>Ascaridoidea</taxon>
        <taxon>Toxocaridae</taxon>
        <taxon>Toxocara</taxon>
    </lineage>
</organism>
<dbReference type="AlphaFoldDB" id="A0A0B2VSW5"/>
<dbReference type="Proteomes" id="UP000031036">
    <property type="component" value="Unassembled WGS sequence"/>
</dbReference>
<name>A0A0B2VSW5_TOXCA</name>
<protein>
    <submittedName>
        <fullName evidence="1">Uncharacterized protein</fullName>
    </submittedName>
</protein>
<sequence>MTRAVHSFRCAGITLISLVVRERRTCDFSMKGMGKFGATVPKDWIQLRNPDEVFHCVPLLYFGRPEGRLIVLTNGSTVRKNALTPISILVRPRMPTPDSQSDFRTR</sequence>
<proteinExistence type="predicted"/>
<evidence type="ECO:0000313" key="2">
    <source>
        <dbReference type="Proteomes" id="UP000031036"/>
    </source>
</evidence>
<gene>
    <name evidence="1" type="ORF">Tcan_09789</name>
</gene>
<dbReference type="EMBL" id="JPKZ01000538">
    <property type="protein sequence ID" value="KHN86636.1"/>
    <property type="molecule type" value="Genomic_DNA"/>
</dbReference>